<dbReference type="KEGG" id="act:ACLA_015830"/>
<accession>A1CBM0</accession>
<feature type="compositionally biased region" description="Low complexity" evidence="1">
    <location>
        <begin position="70"/>
        <end position="84"/>
    </location>
</feature>
<dbReference type="STRING" id="344612.A1CBM0"/>
<feature type="region of interest" description="Disordered" evidence="1">
    <location>
        <begin position="308"/>
        <end position="361"/>
    </location>
</feature>
<dbReference type="AlphaFoldDB" id="A1CBM0"/>
<dbReference type="OrthoDB" id="5378435at2759"/>
<dbReference type="HOGENOM" id="CLU_048909_0_0_1"/>
<feature type="region of interest" description="Disordered" evidence="1">
    <location>
        <begin position="40"/>
        <end position="84"/>
    </location>
</feature>
<reference evidence="2 3" key="1">
    <citation type="journal article" date="2008" name="PLoS Genet.">
        <title>Genomic islands in the pathogenic filamentous fungus Aspergillus fumigatus.</title>
        <authorList>
            <person name="Fedorova N.D."/>
            <person name="Khaldi N."/>
            <person name="Joardar V.S."/>
            <person name="Maiti R."/>
            <person name="Amedeo P."/>
            <person name="Anderson M.J."/>
            <person name="Crabtree J."/>
            <person name="Silva J.C."/>
            <person name="Badger J.H."/>
            <person name="Albarraq A."/>
            <person name="Angiuoli S."/>
            <person name="Bussey H."/>
            <person name="Bowyer P."/>
            <person name="Cotty P.J."/>
            <person name="Dyer P.S."/>
            <person name="Egan A."/>
            <person name="Galens K."/>
            <person name="Fraser-Liggett C.M."/>
            <person name="Haas B.J."/>
            <person name="Inman J.M."/>
            <person name="Kent R."/>
            <person name="Lemieux S."/>
            <person name="Malavazi I."/>
            <person name="Orvis J."/>
            <person name="Roemer T."/>
            <person name="Ronning C.M."/>
            <person name="Sundaram J.P."/>
            <person name="Sutton G."/>
            <person name="Turner G."/>
            <person name="Venter J.C."/>
            <person name="White O.R."/>
            <person name="Whitty B.R."/>
            <person name="Youngman P."/>
            <person name="Wolfe K.H."/>
            <person name="Goldman G.H."/>
            <person name="Wortman J.R."/>
            <person name="Jiang B."/>
            <person name="Denning D.W."/>
            <person name="Nierman W.C."/>
        </authorList>
    </citation>
    <scope>NUCLEOTIDE SEQUENCE [LARGE SCALE GENOMIC DNA]</scope>
    <source>
        <strain evidence="3">ATCC 1007 / CBS 513.65 / DSM 816 / NCTC 3887 / NRRL 1</strain>
    </source>
</reference>
<evidence type="ECO:0000313" key="2">
    <source>
        <dbReference type="EMBL" id="EAW13138.1"/>
    </source>
</evidence>
<dbReference type="EMBL" id="DS027049">
    <property type="protein sequence ID" value="EAW13138.1"/>
    <property type="molecule type" value="Genomic_DNA"/>
</dbReference>
<dbReference type="RefSeq" id="XP_001274564.1">
    <property type="nucleotide sequence ID" value="XM_001274563.1"/>
</dbReference>
<protein>
    <submittedName>
        <fullName evidence="2">Uncharacterized protein</fullName>
    </submittedName>
</protein>
<dbReference type="OMA" id="PRPMSWH"/>
<feature type="compositionally biased region" description="Polar residues" evidence="1">
    <location>
        <begin position="238"/>
        <end position="249"/>
    </location>
</feature>
<evidence type="ECO:0000313" key="3">
    <source>
        <dbReference type="Proteomes" id="UP000006701"/>
    </source>
</evidence>
<dbReference type="Proteomes" id="UP000006701">
    <property type="component" value="Unassembled WGS sequence"/>
</dbReference>
<feature type="compositionally biased region" description="Acidic residues" evidence="1">
    <location>
        <begin position="321"/>
        <end position="333"/>
    </location>
</feature>
<dbReference type="eggNOG" id="ENOG502SYFI">
    <property type="taxonomic scope" value="Eukaryota"/>
</dbReference>
<organism evidence="2 3">
    <name type="scientific">Aspergillus clavatus (strain ATCC 1007 / CBS 513.65 / DSM 816 / NCTC 3887 / NRRL 1 / QM 1276 / 107)</name>
    <dbReference type="NCBI Taxonomy" id="344612"/>
    <lineage>
        <taxon>Eukaryota</taxon>
        <taxon>Fungi</taxon>
        <taxon>Dikarya</taxon>
        <taxon>Ascomycota</taxon>
        <taxon>Pezizomycotina</taxon>
        <taxon>Eurotiomycetes</taxon>
        <taxon>Eurotiomycetidae</taxon>
        <taxon>Eurotiales</taxon>
        <taxon>Aspergillaceae</taxon>
        <taxon>Aspergillus</taxon>
        <taxon>Aspergillus subgen. Fumigati</taxon>
    </lineage>
</organism>
<dbReference type="GeneID" id="4706659"/>
<feature type="region of interest" description="Disordered" evidence="1">
    <location>
        <begin position="232"/>
        <end position="257"/>
    </location>
</feature>
<dbReference type="VEuPathDB" id="FungiDB:ACLA_015830"/>
<gene>
    <name evidence="2" type="ORF">ACLA_015830</name>
</gene>
<sequence length="403" mass="44184">MADCWQPQASVVVPHWTFQENQPCFCTSTFRDLMSAFPRPKHTSRVTKPRSAGNSPSAAAKRRTTMSHHPSMYSQPPQQQGYQPPMDVAAMASAMRRARKPRPMSWHPASLGMATYPTAQYIPAATTADNLAATGLCAAPDTIPVTFGGDGMLPPYSIPDTAMSDTMLSYFSGVGDAATAMQASYLQQQQQPMDDSQVAWDAGTSQFSTMITPMSDGWSFDMMSMNNSMPSADVAGSSYESAPSSTGPSTPDFLPIQQFDNDANFQSEPLEKEDELVGMGLYSHPEMSLNSSLNGLGGKGLKLEETFTPSADEGIENKDADAEDDDDEQESNEDPLKNDSSDRYPAQPDPQPYHQQPVKSTQSMLNRSFFFDDDDKLDHNGGITQQFFNLENQPCLNYAYGWI</sequence>
<proteinExistence type="predicted"/>
<keyword evidence="3" id="KW-1185">Reference proteome</keyword>
<evidence type="ECO:0000256" key="1">
    <source>
        <dbReference type="SAM" id="MobiDB-lite"/>
    </source>
</evidence>
<name>A1CBM0_ASPCL</name>